<dbReference type="InterPro" id="IPR009057">
    <property type="entry name" value="Homeodomain-like_sf"/>
</dbReference>
<protein>
    <submittedName>
        <fullName evidence="5">AraC-like DNA-binding protein</fullName>
    </submittedName>
</protein>
<evidence type="ECO:0000259" key="4">
    <source>
        <dbReference type="PROSITE" id="PS01124"/>
    </source>
</evidence>
<accession>A0A7W8M9T8</accession>
<proteinExistence type="predicted"/>
<evidence type="ECO:0000313" key="6">
    <source>
        <dbReference type="Proteomes" id="UP000532440"/>
    </source>
</evidence>
<dbReference type="PROSITE" id="PS01124">
    <property type="entry name" value="HTH_ARAC_FAMILY_2"/>
    <property type="match status" value="1"/>
</dbReference>
<feature type="domain" description="HTH araC/xylS-type" evidence="4">
    <location>
        <begin position="256"/>
        <end position="354"/>
    </location>
</feature>
<dbReference type="Pfam" id="PF12625">
    <property type="entry name" value="Arabinose_bd"/>
    <property type="match status" value="1"/>
</dbReference>
<evidence type="ECO:0000313" key="5">
    <source>
        <dbReference type="EMBL" id="MBB5272967.1"/>
    </source>
</evidence>
<keyword evidence="2 5" id="KW-0238">DNA-binding</keyword>
<dbReference type="SMART" id="SM00342">
    <property type="entry name" value="HTH_ARAC"/>
    <property type="match status" value="1"/>
</dbReference>
<name>A0A7W8M9T8_9BURK</name>
<dbReference type="RefSeq" id="WP_183969028.1">
    <property type="nucleotide sequence ID" value="NZ_BAABEW010000024.1"/>
</dbReference>
<dbReference type="Gene3D" id="1.10.10.60">
    <property type="entry name" value="Homeodomain-like"/>
    <property type="match status" value="1"/>
</dbReference>
<dbReference type="PANTHER" id="PTHR47894:SF1">
    <property type="entry name" value="HTH-TYPE TRANSCRIPTIONAL REGULATOR VQSM"/>
    <property type="match status" value="1"/>
</dbReference>
<organism evidence="5 6">
    <name type="scientific">Quisquiliibacterium transsilvanicum</name>
    <dbReference type="NCBI Taxonomy" id="1549638"/>
    <lineage>
        <taxon>Bacteria</taxon>
        <taxon>Pseudomonadati</taxon>
        <taxon>Pseudomonadota</taxon>
        <taxon>Betaproteobacteria</taxon>
        <taxon>Burkholderiales</taxon>
        <taxon>Burkholderiaceae</taxon>
        <taxon>Quisquiliibacterium</taxon>
    </lineage>
</organism>
<dbReference type="GO" id="GO:0005829">
    <property type="term" value="C:cytosol"/>
    <property type="evidence" value="ECO:0007669"/>
    <property type="project" value="TreeGrafter"/>
</dbReference>
<comment type="caution">
    <text evidence="5">The sequence shown here is derived from an EMBL/GenBank/DDBJ whole genome shotgun (WGS) entry which is preliminary data.</text>
</comment>
<dbReference type="EMBL" id="JACHGB010000005">
    <property type="protein sequence ID" value="MBB5272967.1"/>
    <property type="molecule type" value="Genomic_DNA"/>
</dbReference>
<keyword evidence="3" id="KW-0804">Transcription</keyword>
<dbReference type="InterPro" id="IPR032687">
    <property type="entry name" value="AraC-type_N"/>
</dbReference>
<dbReference type="Proteomes" id="UP000532440">
    <property type="component" value="Unassembled WGS sequence"/>
</dbReference>
<gene>
    <name evidence="5" type="ORF">HNQ70_002990</name>
</gene>
<dbReference type="GO" id="GO:0003700">
    <property type="term" value="F:DNA-binding transcription factor activity"/>
    <property type="evidence" value="ECO:0007669"/>
    <property type="project" value="InterPro"/>
</dbReference>
<reference evidence="5 6" key="1">
    <citation type="submission" date="2020-08" db="EMBL/GenBank/DDBJ databases">
        <title>Genomic Encyclopedia of Type Strains, Phase IV (KMG-IV): sequencing the most valuable type-strain genomes for metagenomic binning, comparative biology and taxonomic classification.</title>
        <authorList>
            <person name="Goeker M."/>
        </authorList>
    </citation>
    <scope>NUCLEOTIDE SEQUENCE [LARGE SCALE GENOMIC DNA]</scope>
    <source>
        <strain evidence="5 6">DSM 29781</strain>
    </source>
</reference>
<keyword evidence="1" id="KW-0805">Transcription regulation</keyword>
<dbReference type="AlphaFoldDB" id="A0A7W8M9T8"/>
<evidence type="ECO:0000256" key="2">
    <source>
        <dbReference type="ARBA" id="ARBA00023125"/>
    </source>
</evidence>
<dbReference type="InterPro" id="IPR018060">
    <property type="entry name" value="HTH_AraC"/>
</dbReference>
<dbReference type="InterPro" id="IPR020449">
    <property type="entry name" value="Tscrpt_reg_AraC-type_HTH"/>
</dbReference>
<evidence type="ECO:0000256" key="1">
    <source>
        <dbReference type="ARBA" id="ARBA00023015"/>
    </source>
</evidence>
<dbReference type="PANTHER" id="PTHR47894">
    <property type="entry name" value="HTH-TYPE TRANSCRIPTIONAL REGULATOR GADX"/>
    <property type="match status" value="1"/>
</dbReference>
<evidence type="ECO:0000256" key="3">
    <source>
        <dbReference type="ARBA" id="ARBA00023163"/>
    </source>
</evidence>
<dbReference type="SUPFAM" id="SSF46689">
    <property type="entry name" value="Homeodomain-like"/>
    <property type="match status" value="1"/>
</dbReference>
<sequence length="367" mass="40350">MNTSGPYAPAKRPAGAAGAAAVARPTVAIYQVEQILLGVRRQGRDVGAILRRSGIPPALLGSPLSRISQMQYAALMRTLRRVTRDELWGLCARPVPLGAFALGCRHLVNCATLGEALADGLRFWNLLIDDFSARLAVSGGVATIRLRETGVGTDPCLGYAQRVFLFMGLGLACWLVARRIPLLRVDYRESSADEGSDAYRLFQAPIRYGQAAHALAFDARWLELPVVQSRQSLGEFLRQAPATLVVRYRDGASVTERIRRLLRRRLDAEMPSLEEVGRALAMTPQTLRRRLRDEGQGFQALKDDLRRDAAIEYLARPDLTLVDVAGLLGFSEPSAFHRAFKRWTGAAPGEYRVARLVDVPGPGRPPD</sequence>
<keyword evidence="6" id="KW-1185">Reference proteome</keyword>
<dbReference type="GO" id="GO:0000976">
    <property type="term" value="F:transcription cis-regulatory region binding"/>
    <property type="evidence" value="ECO:0007669"/>
    <property type="project" value="TreeGrafter"/>
</dbReference>
<dbReference type="Pfam" id="PF12833">
    <property type="entry name" value="HTH_18"/>
    <property type="match status" value="1"/>
</dbReference>
<dbReference type="PRINTS" id="PR00032">
    <property type="entry name" value="HTHARAC"/>
</dbReference>